<dbReference type="InterPro" id="IPR021109">
    <property type="entry name" value="Peptidase_aspartic_dom_sf"/>
</dbReference>
<evidence type="ECO:0000256" key="1">
    <source>
        <dbReference type="SAM" id="MobiDB-lite"/>
    </source>
</evidence>
<evidence type="ECO:0008006" key="4">
    <source>
        <dbReference type="Google" id="ProtNLM"/>
    </source>
</evidence>
<evidence type="ECO:0000313" key="2">
    <source>
        <dbReference type="EMBL" id="KLO04896.1"/>
    </source>
</evidence>
<dbReference type="SUPFAM" id="SSF50630">
    <property type="entry name" value="Acid proteases"/>
    <property type="match status" value="1"/>
</dbReference>
<evidence type="ECO:0000313" key="3">
    <source>
        <dbReference type="Proteomes" id="UP000053477"/>
    </source>
</evidence>
<dbReference type="Gene3D" id="2.40.70.10">
    <property type="entry name" value="Acid Proteases"/>
    <property type="match status" value="1"/>
</dbReference>
<feature type="non-terminal residue" evidence="2">
    <location>
        <position position="256"/>
    </location>
</feature>
<accession>A0A0H2RJF6</accession>
<organism evidence="2 3">
    <name type="scientific">Schizopora paradoxa</name>
    <dbReference type="NCBI Taxonomy" id="27342"/>
    <lineage>
        <taxon>Eukaryota</taxon>
        <taxon>Fungi</taxon>
        <taxon>Dikarya</taxon>
        <taxon>Basidiomycota</taxon>
        <taxon>Agaricomycotina</taxon>
        <taxon>Agaricomycetes</taxon>
        <taxon>Hymenochaetales</taxon>
        <taxon>Schizoporaceae</taxon>
        <taxon>Schizopora</taxon>
    </lineage>
</organism>
<sequence length="256" mass="28422">MGAQPTSVKAWLGEYGKNPQNIITDSGADITLISQEIWKKMENPPKIKTGQPLKLVQVIGNAELTGYVTIPIFIDTDGGPVEMQLEAYVVKGMTTPLLLGNDFADQYSISIIRDEGSTYLTFGDTGRKTYVSNCVGPHFVTNDGHCFSVKRFDPKQRSRNHRKNQKSKRKAKERKRQGSVRASGTTIILPHHVAKVPVTVNFPSNCSSIYVERYFNVNKSLDQVYAAPDSLISSDNPFLQVANFSDKPIKIFPGQV</sequence>
<dbReference type="AlphaFoldDB" id="A0A0H2RJF6"/>
<feature type="compositionally biased region" description="Basic residues" evidence="1">
    <location>
        <begin position="157"/>
        <end position="178"/>
    </location>
</feature>
<reference evidence="2 3" key="1">
    <citation type="submission" date="2015-04" db="EMBL/GenBank/DDBJ databases">
        <title>Complete genome sequence of Schizopora paradoxa KUC8140, a cosmopolitan wood degrader in East Asia.</title>
        <authorList>
            <consortium name="DOE Joint Genome Institute"/>
            <person name="Min B."/>
            <person name="Park H."/>
            <person name="Jang Y."/>
            <person name="Kim J.-J."/>
            <person name="Kim K.H."/>
            <person name="Pangilinan J."/>
            <person name="Lipzen A."/>
            <person name="Riley R."/>
            <person name="Grigoriev I.V."/>
            <person name="Spatafora J.W."/>
            <person name="Choi I.-G."/>
        </authorList>
    </citation>
    <scope>NUCLEOTIDE SEQUENCE [LARGE SCALE GENOMIC DNA]</scope>
    <source>
        <strain evidence="2 3">KUC8140</strain>
    </source>
</reference>
<dbReference type="CDD" id="cd00303">
    <property type="entry name" value="retropepsin_like"/>
    <property type="match status" value="1"/>
</dbReference>
<name>A0A0H2RJF6_9AGAM</name>
<gene>
    <name evidence="2" type="ORF">SCHPADRAFT_840033</name>
</gene>
<dbReference type="STRING" id="27342.A0A0H2RJF6"/>
<protein>
    <recommendedName>
        <fullName evidence="4">Peptidase A2 domain-containing protein</fullName>
    </recommendedName>
</protein>
<dbReference type="InParanoid" id="A0A0H2RJF6"/>
<feature type="region of interest" description="Disordered" evidence="1">
    <location>
        <begin position="152"/>
        <end position="181"/>
    </location>
</feature>
<proteinExistence type="predicted"/>
<dbReference type="EMBL" id="KQ086408">
    <property type="protein sequence ID" value="KLO04896.1"/>
    <property type="molecule type" value="Genomic_DNA"/>
</dbReference>
<dbReference type="Proteomes" id="UP000053477">
    <property type="component" value="Unassembled WGS sequence"/>
</dbReference>
<dbReference type="OrthoDB" id="3068303at2759"/>
<keyword evidence="3" id="KW-1185">Reference proteome</keyword>